<reference evidence="3" key="3">
    <citation type="journal article" date="2022" name="BMC Genomics">
        <title>Comparative genome analysis of mycobacteria focusing on tRNA and non-coding RNA.</title>
        <authorList>
            <person name="Behra P.R.K."/>
            <person name="Pettersson B.M.F."/>
            <person name="Ramesh M."/>
            <person name="Das S."/>
            <person name="Dasgupta S."/>
            <person name="Kirsebom L.A."/>
        </authorList>
    </citation>
    <scope>NUCLEOTIDE SEQUENCE</scope>
    <source>
        <strain evidence="3">DSM 44203</strain>
    </source>
</reference>
<sequence>MNQAQDLLMSILNLGLMAAGVFCMLKGGFAVHAANNGNDDINISGWKRITSWWALGAIMLIPGAWNQFGSLIMNVWQSLF</sequence>
<evidence type="ECO:0000256" key="1">
    <source>
        <dbReference type="SAM" id="Phobius"/>
    </source>
</evidence>
<dbReference type="EMBL" id="JACKTI010000069">
    <property type="protein sequence ID" value="MCV7026603.1"/>
    <property type="molecule type" value="Genomic_DNA"/>
</dbReference>
<dbReference type="Proteomes" id="UP001207528">
    <property type="component" value="Unassembled WGS sequence"/>
</dbReference>
<dbReference type="Proteomes" id="UP000069773">
    <property type="component" value="Unassembled WGS sequence"/>
</dbReference>
<comment type="caution">
    <text evidence="3">The sequence shown here is derived from an EMBL/GenBank/DDBJ whole genome shotgun (WGS) entry which is preliminary data.</text>
</comment>
<reference evidence="3" key="2">
    <citation type="submission" date="2020-07" db="EMBL/GenBank/DDBJ databases">
        <authorList>
            <person name="Pettersson B.M.F."/>
            <person name="Behra P.R.K."/>
            <person name="Ramesh M."/>
            <person name="Das S."/>
            <person name="Dasgupta S."/>
            <person name="Kirsebom L.A."/>
        </authorList>
    </citation>
    <scope>NUCLEOTIDE SEQUENCE</scope>
    <source>
        <strain evidence="3">DSM 44203</strain>
    </source>
</reference>
<dbReference type="RefSeq" id="WP_131808505.1">
    <property type="nucleotide sequence ID" value="NZ_BCTA01000012.1"/>
</dbReference>
<feature type="transmembrane region" description="Helical" evidence="1">
    <location>
        <begin position="51"/>
        <end position="76"/>
    </location>
</feature>
<gene>
    <name evidence="3" type="ORF">H7I77_25170</name>
    <name evidence="2" type="ORF">RMCN_0779</name>
</gene>
<name>A0AAW5SR21_MYCNV</name>
<evidence type="ECO:0000313" key="4">
    <source>
        <dbReference type="Proteomes" id="UP000069773"/>
    </source>
</evidence>
<organism evidence="3 5">
    <name type="scientific">Mycolicibacterium novocastrense</name>
    <name type="common">Mycobacterium novocastrense</name>
    <dbReference type="NCBI Taxonomy" id="59813"/>
    <lineage>
        <taxon>Bacteria</taxon>
        <taxon>Bacillati</taxon>
        <taxon>Actinomycetota</taxon>
        <taxon>Actinomycetes</taxon>
        <taxon>Mycobacteriales</taxon>
        <taxon>Mycobacteriaceae</taxon>
        <taxon>Mycolicibacterium</taxon>
    </lineage>
</organism>
<keyword evidence="1" id="KW-1133">Transmembrane helix</keyword>
<accession>A0AAW5SR21</accession>
<evidence type="ECO:0000313" key="3">
    <source>
        <dbReference type="EMBL" id="MCV7026603.1"/>
    </source>
</evidence>
<evidence type="ECO:0000313" key="5">
    <source>
        <dbReference type="Proteomes" id="UP001207528"/>
    </source>
</evidence>
<evidence type="ECO:0000313" key="2">
    <source>
        <dbReference type="EMBL" id="GAT07646.1"/>
    </source>
</evidence>
<keyword evidence="1" id="KW-0812">Transmembrane</keyword>
<feature type="transmembrane region" description="Helical" evidence="1">
    <location>
        <begin position="7"/>
        <end position="31"/>
    </location>
</feature>
<protein>
    <submittedName>
        <fullName evidence="2">Pyridine nucleotide-disulfide oxidoreductase domain protein</fullName>
    </submittedName>
</protein>
<reference evidence="2 4" key="1">
    <citation type="journal article" date="2016" name="Genome Announc.">
        <title>Draft Genome Sequences of Five Rapidly Growing Mycobacterium Species, M. thermoresistibile, M. fortuitum subsp. acetamidolyticum, M. canariasense, M. brisbanense, and M. novocastrense.</title>
        <authorList>
            <person name="Katahira K."/>
            <person name="Ogura Y."/>
            <person name="Gotoh Y."/>
            <person name="Hayashi T."/>
        </authorList>
    </citation>
    <scope>NUCLEOTIDE SEQUENCE [LARGE SCALE GENOMIC DNA]</scope>
    <source>
        <strain evidence="2 4">JCM18114</strain>
    </source>
</reference>
<proteinExistence type="predicted"/>
<dbReference type="EMBL" id="BCTA01000012">
    <property type="protein sequence ID" value="GAT07646.1"/>
    <property type="molecule type" value="Genomic_DNA"/>
</dbReference>
<dbReference type="AlphaFoldDB" id="A0AAW5SR21"/>
<keyword evidence="1" id="KW-0472">Membrane</keyword>
<keyword evidence="4" id="KW-1185">Reference proteome</keyword>